<evidence type="ECO:0000256" key="4">
    <source>
        <dbReference type="ARBA" id="ARBA00022989"/>
    </source>
</evidence>
<dbReference type="PANTHER" id="PTHR10057">
    <property type="entry name" value="PERIPHERAL-TYPE BENZODIAZEPINE RECEPTOR"/>
    <property type="match status" value="1"/>
</dbReference>
<evidence type="ECO:0000256" key="3">
    <source>
        <dbReference type="ARBA" id="ARBA00022692"/>
    </source>
</evidence>
<dbReference type="GO" id="GO:0016020">
    <property type="term" value="C:membrane"/>
    <property type="evidence" value="ECO:0007669"/>
    <property type="project" value="UniProtKB-SubCell"/>
</dbReference>
<feature type="transmembrane region" description="Helical" evidence="6">
    <location>
        <begin position="134"/>
        <end position="157"/>
    </location>
</feature>
<dbReference type="FunFam" id="1.20.1260.100:FF:000001">
    <property type="entry name" value="translocator protein 2"/>
    <property type="match status" value="1"/>
</dbReference>
<comment type="similarity">
    <text evidence="2">Belongs to the TspO/BZRP family.</text>
</comment>
<feature type="transmembrane region" description="Helical" evidence="6">
    <location>
        <begin position="106"/>
        <end position="127"/>
    </location>
</feature>
<organism evidence="7 8">
    <name type="scientific">candidate division WOR-3 bacterium</name>
    <dbReference type="NCBI Taxonomy" id="2052148"/>
    <lineage>
        <taxon>Bacteria</taxon>
        <taxon>Bacteria division WOR-3</taxon>
    </lineage>
</organism>
<proteinExistence type="inferred from homology"/>
<comment type="subcellular location">
    <subcellularLocation>
        <location evidence="1">Membrane</location>
        <topology evidence="1">Multi-pass membrane protein</topology>
    </subcellularLocation>
</comment>
<reference evidence="7" key="1">
    <citation type="submission" date="2019-03" db="EMBL/GenBank/DDBJ databases">
        <title>Lake Tanganyika Metagenome-Assembled Genomes (MAGs).</title>
        <authorList>
            <person name="Tran P."/>
        </authorList>
    </citation>
    <scope>NUCLEOTIDE SEQUENCE</scope>
    <source>
        <strain evidence="7">K_DeepCast_150m_m2_040</strain>
    </source>
</reference>
<dbReference type="AlphaFoldDB" id="A0A938BR64"/>
<dbReference type="CDD" id="cd15904">
    <property type="entry name" value="TSPO_MBR"/>
    <property type="match status" value="1"/>
</dbReference>
<sequence>MSGSSVLKRLATLAVVLSAGGIAALATTRATPTWYQTLKKPWFDPPEWLFGPAWMTLYLLMAVAAFLVWKQGIGMPGVKLALAVFLVQLVLNALWSVFFFGLRSPLAGLVDIIVLWLAILATIILFLRISVPAGVLLLPYLGWVSFAAALNAAIHVLNRWEGSGRDGPHLSPAGLYPPATSSKIRNLGVIL</sequence>
<evidence type="ECO:0000256" key="6">
    <source>
        <dbReference type="SAM" id="Phobius"/>
    </source>
</evidence>
<name>A0A938BR64_UNCW3</name>
<keyword evidence="4 6" id="KW-1133">Transmembrane helix</keyword>
<keyword evidence="5 6" id="KW-0472">Membrane</keyword>
<protein>
    <submittedName>
        <fullName evidence="7">Tryptophan-rich sensory protein</fullName>
    </submittedName>
</protein>
<dbReference type="Proteomes" id="UP000779900">
    <property type="component" value="Unassembled WGS sequence"/>
</dbReference>
<comment type="caution">
    <text evidence="7">The sequence shown here is derived from an EMBL/GenBank/DDBJ whole genome shotgun (WGS) entry which is preliminary data.</text>
</comment>
<feature type="transmembrane region" description="Helical" evidence="6">
    <location>
        <begin position="80"/>
        <end position="100"/>
    </location>
</feature>
<evidence type="ECO:0000256" key="2">
    <source>
        <dbReference type="ARBA" id="ARBA00007524"/>
    </source>
</evidence>
<feature type="transmembrane region" description="Helical" evidence="6">
    <location>
        <begin position="49"/>
        <end position="68"/>
    </location>
</feature>
<accession>A0A938BR64</accession>
<dbReference type="InterPro" id="IPR004307">
    <property type="entry name" value="TspO_MBR"/>
</dbReference>
<dbReference type="GO" id="GO:0033013">
    <property type="term" value="P:tetrapyrrole metabolic process"/>
    <property type="evidence" value="ECO:0007669"/>
    <property type="project" value="UniProtKB-ARBA"/>
</dbReference>
<dbReference type="PANTHER" id="PTHR10057:SF0">
    <property type="entry name" value="TRANSLOCATOR PROTEIN"/>
    <property type="match status" value="1"/>
</dbReference>
<evidence type="ECO:0000256" key="1">
    <source>
        <dbReference type="ARBA" id="ARBA00004141"/>
    </source>
</evidence>
<evidence type="ECO:0000256" key="5">
    <source>
        <dbReference type="ARBA" id="ARBA00023136"/>
    </source>
</evidence>
<evidence type="ECO:0000313" key="7">
    <source>
        <dbReference type="EMBL" id="MBM3331320.1"/>
    </source>
</evidence>
<gene>
    <name evidence="7" type="ORF">FJY68_05630</name>
</gene>
<dbReference type="InterPro" id="IPR038330">
    <property type="entry name" value="TspO/MBR-related_sf"/>
</dbReference>
<dbReference type="EMBL" id="VGIR01000025">
    <property type="protein sequence ID" value="MBM3331320.1"/>
    <property type="molecule type" value="Genomic_DNA"/>
</dbReference>
<keyword evidence="3 6" id="KW-0812">Transmembrane</keyword>
<dbReference type="Gene3D" id="1.20.1260.100">
    <property type="entry name" value="TspO/MBR protein"/>
    <property type="match status" value="1"/>
</dbReference>
<dbReference type="Pfam" id="PF03073">
    <property type="entry name" value="TspO_MBR"/>
    <property type="match status" value="1"/>
</dbReference>
<evidence type="ECO:0000313" key="8">
    <source>
        <dbReference type="Proteomes" id="UP000779900"/>
    </source>
</evidence>